<feature type="non-terminal residue" evidence="1">
    <location>
        <position position="1"/>
    </location>
</feature>
<accession>A0A133ZPF9</accession>
<name>A0A133ZPF9_9BACL</name>
<reference evidence="2" key="1">
    <citation type="submission" date="2016-01" db="EMBL/GenBank/DDBJ databases">
        <authorList>
            <person name="Mitreva M."/>
            <person name="Pepin K.H."/>
            <person name="Mihindukulasuriya K.A."/>
            <person name="Fulton R."/>
            <person name="Fronick C."/>
            <person name="O'Laughlin M."/>
            <person name="Miner T."/>
            <person name="Herter B."/>
            <person name="Rosa B.A."/>
            <person name="Cordes M."/>
            <person name="Tomlinson C."/>
            <person name="Wollam A."/>
            <person name="Palsikar V.B."/>
            <person name="Mardis E.R."/>
            <person name="Wilson R.K."/>
        </authorList>
    </citation>
    <scope>NUCLEOTIDE SEQUENCE [LARGE SCALE GENOMIC DNA]</scope>
    <source>
        <strain evidence="2">DNF01167</strain>
    </source>
</reference>
<dbReference type="STRING" id="1379.HMPREF3186_01757"/>
<evidence type="ECO:0000313" key="2">
    <source>
        <dbReference type="Proteomes" id="UP000070355"/>
    </source>
</evidence>
<comment type="caution">
    <text evidence="1">The sequence shown here is derived from an EMBL/GenBank/DDBJ whole genome shotgun (WGS) entry which is preliminary data.</text>
</comment>
<evidence type="ECO:0000313" key="1">
    <source>
        <dbReference type="EMBL" id="KXB57312.1"/>
    </source>
</evidence>
<proteinExistence type="predicted"/>
<protein>
    <submittedName>
        <fullName evidence="1">Uncharacterized protein</fullName>
    </submittedName>
</protein>
<gene>
    <name evidence="1" type="ORF">HMPREF3186_01757</name>
</gene>
<organism evidence="1 2">
    <name type="scientific">Gemella haemolysans</name>
    <dbReference type="NCBI Taxonomy" id="1379"/>
    <lineage>
        <taxon>Bacteria</taxon>
        <taxon>Bacillati</taxon>
        <taxon>Bacillota</taxon>
        <taxon>Bacilli</taxon>
        <taxon>Bacillales</taxon>
        <taxon>Gemellaceae</taxon>
        <taxon>Gemella</taxon>
    </lineage>
</organism>
<dbReference type="AlphaFoldDB" id="A0A133ZPF9"/>
<dbReference type="EMBL" id="LSDC01000132">
    <property type="protein sequence ID" value="KXB57312.1"/>
    <property type="molecule type" value="Genomic_DNA"/>
</dbReference>
<sequence length="59" mass="7088">PTEIKLDSLEDLQEYKKFMDDNNLKINIASLSRKYKADRRTINILMVSKKRRRKTIHPN</sequence>
<dbReference type="PATRIC" id="fig|1379.3.peg.1748"/>
<dbReference type="Proteomes" id="UP000070355">
    <property type="component" value="Unassembled WGS sequence"/>
</dbReference>